<feature type="compositionally biased region" description="Basic and acidic residues" evidence="1">
    <location>
        <begin position="550"/>
        <end position="586"/>
    </location>
</feature>
<evidence type="ECO:0000256" key="1">
    <source>
        <dbReference type="SAM" id="MobiDB-lite"/>
    </source>
</evidence>
<dbReference type="Gene3D" id="1.20.1280.50">
    <property type="match status" value="1"/>
</dbReference>
<accession>A0A336M4N8</accession>
<protein>
    <submittedName>
        <fullName evidence="2">CSON012102 protein</fullName>
    </submittedName>
</protein>
<name>A0A336M4N8_CULSO</name>
<dbReference type="SUPFAM" id="SSF81383">
    <property type="entry name" value="F-box domain"/>
    <property type="match status" value="1"/>
</dbReference>
<feature type="compositionally biased region" description="Acidic residues" evidence="1">
    <location>
        <begin position="587"/>
        <end position="601"/>
    </location>
</feature>
<gene>
    <name evidence="2" type="primary">CSON012102</name>
</gene>
<proteinExistence type="predicted"/>
<evidence type="ECO:0000313" key="2">
    <source>
        <dbReference type="EMBL" id="SSX25236.1"/>
    </source>
</evidence>
<organism evidence="2">
    <name type="scientific">Culicoides sonorensis</name>
    <name type="common">Biting midge</name>
    <dbReference type="NCBI Taxonomy" id="179676"/>
    <lineage>
        <taxon>Eukaryota</taxon>
        <taxon>Metazoa</taxon>
        <taxon>Ecdysozoa</taxon>
        <taxon>Arthropoda</taxon>
        <taxon>Hexapoda</taxon>
        <taxon>Insecta</taxon>
        <taxon>Pterygota</taxon>
        <taxon>Neoptera</taxon>
        <taxon>Endopterygota</taxon>
        <taxon>Diptera</taxon>
        <taxon>Nematocera</taxon>
        <taxon>Chironomoidea</taxon>
        <taxon>Ceratopogonidae</taxon>
        <taxon>Ceratopogoninae</taxon>
        <taxon>Culicoides</taxon>
        <taxon>Monoculicoides</taxon>
    </lineage>
</organism>
<dbReference type="Gene3D" id="3.80.10.10">
    <property type="entry name" value="Ribonuclease Inhibitor"/>
    <property type="match status" value="1"/>
</dbReference>
<dbReference type="InterPro" id="IPR032675">
    <property type="entry name" value="LRR_dom_sf"/>
</dbReference>
<feature type="region of interest" description="Disordered" evidence="1">
    <location>
        <begin position="550"/>
        <end position="601"/>
    </location>
</feature>
<dbReference type="InterPro" id="IPR036047">
    <property type="entry name" value="F-box-like_dom_sf"/>
</dbReference>
<dbReference type="EMBL" id="UFQT01000554">
    <property type="protein sequence ID" value="SSX25236.1"/>
    <property type="molecule type" value="Genomic_DNA"/>
</dbReference>
<dbReference type="SUPFAM" id="SSF52047">
    <property type="entry name" value="RNI-like"/>
    <property type="match status" value="1"/>
</dbReference>
<dbReference type="VEuPathDB" id="VectorBase:CSON012102"/>
<reference evidence="2" key="1">
    <citation type="submission" date="2018-07" db="EMBL/GenBank/DDBJ databases">
        <authorList>
            <person name="Quirk P.G."/>
            <person name="Krulwich T.A."/>
        </authorList>
    </citation>
    <scope>NUCLEOTIDE SEQUENCE</scope>
</reference>
<dbReference type="AlphaFoldDB" id="A0A336M4N8"/>
<sequence>MKRKIDDLDKEESADSPINMLFTENLEKIFTYLTGTEMITCRLVCVLWNDLLCNNSRLLPKSVGIHLRISKRHFTTKEIPELEIMREKPALKLTKITVDAEIFLKKFREDPWSIQVFFKLIQDLEFVSQINFKYAPDLHMEVFEILFDVLAICRNVKKIVLHLNVIGHSFDWDSTLLREKWAGFCFESVEEVIFEHKFIQNDGLFQFYAGFCCPFKNLKRISGIIGFDALFYGLYRKQIKSIRVFNDEFIKFTEADTEVLLEKLEVYDFEFRHEEKATWNYLNEVQTQLKEIKLKITYPAFYMPNPVVNYGKVKALSISGDCFRINQLYDILPNFKNIEDLKIKTDYPYLCNIMHQPSSLLTIKNLTLYARKSGCSQENQHWFCHRCLSSMFKTLRKTNKLVIDLGSISMQYINLIGRELINLEKLIINFSSEFRNLIQISVWPQMSKLKEIKMPYNNSWLKKSSIIKFCAACPNLRKIYLANVPVIFVKEIQSILVENLEHLETFQFNAEIIFVVKEIYGKRMLKPKENTNCDDNFSDSNSEIFIDTSTRYDDSDSDHEFDLESDHESDPESEPEIDHESDHEIDLESDPESELSSESDQ</sequence>